<protein>
    <submittedName>
        <fullName evidence="1">Uncharacterized protein</fullName>
    </submittedName>
</protein>
<organism evidence="1 2">
    <name type="scientific">Amycolatopsis dendrobii</name>
    <dbReference type="NCBI Taxonomy" id="2760662"/>
    <lineage>
        <taxon>Bacteria</taxon>
        <taxon>Bacillati</taxon>
        <taxon>Actinomycetota</taxon>
        <taxon>Actinomycetes</taxon>
        <taxon>Pseudonocardiales</taxon>
        <taxon>Pseudonocardiaceae</taxon>
        <taxon>Amycolatopsis</taxon>
    </lineage>
</organism>
<name>A0A7W3W3Y4_9PSEU</name>
<dbReference type="Proteomes" id="UP000526734">
    <property type="component" value="Unassembled WGS sequence"/>
</dbReference>
<reference evidence="1 2" key="1">
    <citation type="submission" date="2020-08" db="EMBL/GenBank/DDBJ databases">
        <title>Amycolatopsis sp. nov. DR6-1 isolated from Dendrobium heterocarpum.</title>
        <authorList>
            <person name="Tedsree N."/>
            <person name="Kuncharoen N."/>
            <person name="Likhitwitayawuid K."/>
            <person name="Tanasupawat S."/>
        </authorList>
    </citation>
    <scope>NUCLEOTIDE SEQUENCE [LARGE SCALE GENOMIC DNA]</scope>
    <source>
        <strain evidence="1 2">DR6-1</strain>
    </source>
</reference>
<comment type="caution">
    <text evidence="1">The sequence shown here is derived from an EMBL/GenBank/DDBJ whole genome shotgun (WGS) entry which is preliminary data.</text>
</comment>
<dbReference type="EMBL" id="JACGZW010000013">
    <property type="protein sequence ID" value="MBB1158328.1"/>
    <property type="molecule type" value="Genomic_DNA"/>
</dbReference>
<sequence>MSAVAGPGRILAAVRTPVTADVRGGRSGRAAAFGTVEGDGARSGAAAAVASRTVAVVRKRPDVPEAIGSCDGGRAR</sequence>
<dbReference type="RefSeq" id="WP_182895095.1">
    <property type="nucleotide sequence ID" value="NZ_JACGZW010000013.1"/>
</dbReference>
<proteinExistence type="predicted"/>
<evidence type="ECO:0000313" key="2">
    <source>
        <dbReference type="Proteomes" id="UP000526734"/>
    </source>
</evidence>
<dbReference type="AlphaFoldDB" id="A0A7W3W3Y4"/>
<keyword evidence="2" id="KW-1185">Reference proteome</keyword>
<gene>
    <name evidence="1" type="ORF">H4281_34720</name>
</gene>
<evidence type="ECO:0000313" key="1">
    <source>
        <dbReference type="EMBL" id="MBB1158328.1"/>
    </source>
</evidence>
<accession>A0A7W3W3Y4</accession>